<keyword evidence="4" id="KW-1015">Disulfide bond</keyword>
<organism evidence="8 9">
    <name type="scientific">Halalkalibacter suaedae</name>
    <dbReference type="NCBI Taxonomy" id="2822140"/>
    <lineage>
        <taxon>Bacteria</taxon>
        <taxon>Bacillati</taxon>
        <taxon>Bacillota</taxon>
        <taxon>Bacilli</taxon>
        <taxon>Bacillales</taxon>
        <taxon>Bacillaceae</taxon>
        <taxon>Halalkalibacter</taxon>
    </lineage>
</organism>
<name>A0A941AT07_9BACI</name>
<dbReference type="SUPFAM" id="SSF52833">
    <property type="entry name" value="Thioredoxin-like"/>
    <property type="match status" value="1"/>
</dbReference>
<dbReference type="GO" id="GO:0016491">
    <property type="term" value="F:oxidoreductase activity"/>
    <property type="evidence" value="ECO:0007669"/>
    <property type="project" value="InterPro"/>
</dbReference>
<evidence type="ECO:0000259" key="7">
    <source>
        <dbReference type="PROSITE" id="PS51352"/>
    </source>
</evidence>
<protein>
    <submittedName>
        <fullName evidence="8">Thiol-disulfide oxidoreductase ResA</fullName>
    </submittedName>
</protein>
<gene>
    <name evidence="8" type="primary">resA</name>
    <name evidence="8" type="ORF">J7W16_05260</name>
</gene>
<dbReference type="GO" id="GO:0030313">
    <property type="term" value="C:cell envelope"/>
    <property type="evidence" value="ECO:0007669"/>
    <property type="project" value="UniProtKB-SubCell"/>
</dbReference>
<dbReference type="Proteomes" id="UP000678228">
    <property type="component" value="Unassembled WGS sequence"/>
</dbReference>
<dbReference type="PANTHER" id="PTHR42852">
    <property type="entry name" value="THIOL:DISULFIDE INTERCHANGE PROTEIN DSBE"/>
    <property type="match status" value="1"/>
</dbReference>
<dbReference type="CDD" id="cd02966">
    <property type="entry name" value="TlpA_like_family"/>
    <property type="match status" value="1"/>
</dbReference>
<accession>A0A941AT07</accession>
<dbReference type="PROSITE" id="PS00194">
    <property type="entry name" value="THIOREDOXIN_1"/>
    <property type="match status" value="1"/>
</dbReference>
<dbReference type="Pfam" id="PF00578">
    <property type="entry name" value="AhpC-TSA"/>
    <property type="match status" value="1"/>
</dbReference>
<evidence type="ECO:0000256" key="2">
    <source>
        <dbReference type="ARBA" id="ARBA00022748"/>
    </source>
</evidence>
<keyword evidence="6" id="KW-1133">Transmembrane helix</keyword>
<keyword evidence="6" id="KW-0472">Membrane</keyword>
<dbReference type="Gene3D" id="3.40.30.10">
    <property type="entry name" value="Glutaredoxin"/>
    <property type="match status" value="1"/>
</dbReference>
<feature type="domain" description="Thioredoxin" evidence="7">
    <location>
        <begin position="35"/>
        <end position="173"/>
    </location>
</feature>
<dbReference type="NCBIfam" id="NF002854">
    <property type="entry name" value="PRK03147.1"/>
    <property type="match status" value="1"/>
</dbReference>
<reference evidence="8" key="1">
    <citation type="submission" date="2021-03" db="EMBL/GenBank/DDBJ databases">
        <title>Bacillus suaedae sp. nov., isolated from Suaeda aralocaspica.</title>
        <authorList>
            <person name="Lei R.F.R."/>
        </authorList>
    </citation>
    <scope>NUCLEOTIDE SEQUENCE</scope>
    <source>
        <strain evidence="8">YZJH907-2</strain>
    </source>
</reference>
<keyword evidence="2" id="KW-0201">Cytochrome c-type biogenesis</keyword>
<dbReference type="AlphaFoldDB" id="A0A941AT07"/>
<keyword evidence="3" id="KW-0735">Signal-anchor</keyword>
<dbReference type="InterPro" id="IPR000866">
    <property type="entry name" value="AhpC/TSA"/>
</dbReference>
<proteinExistence type="predicted"/>
<dbReference type="InterPro" id="IPR017937">
    <property type="entry name" value="Thioredoxin_CS"/>
</dbReference>
<sequence length="175" mass="19805">MKQKRLIMRTSILVIIGAALAYTFYSNFFADRSLAKVGEESKNFVIHDLEGQRIELKGLEGKGVFLNFWGTFCPPCEKEMPIMEELYQEYKDQGVEILAINVNEPELTVESFVERYNLTFPVAIDKDDIIADAYGISPLPATILIDEHGTIVDVHTGGMPDQLIRDFMERIKPGT</sequence>
<evidence type="ECO:0000256" key="1">
    <source>
        <dbReference type="ARBA" id="ARBA00004196"/>
    </source>
</evidence>
<dbReference type="GO" id="GO:0017004">
    <property type="term" value="P:cytochrome complex assembly"/>
    <property type="evidence" value="ECO:0007669"/>
    <property type="project" value="UniProtKB-KW"/>
</dbReference>
<evidence type="ECO:0000256" key="6">
    <source>
        <dbReference type="SAM" id="Phobius"/>
    </source>
</evidence>
<comment type="caution">
    <text evidence="8">The sequence shown here is derived from an EMBL/GenBank/DDBJ whole genome shotgun (WGS) entry which is preliminary data.</text>
</comment>
<evidence type="ECO:0000256" key="5">
    <source>
        <dbReference type="ARBA" id="ARBA00023284"/>
    </source>
</evidence>
<dbReference type="InterPro" id="IPR050553">
    <property type="entry name" value="Thioredoxin_ResA/DsbE_sf"/>
</dbReference>
<dbReference type="RefSeq" id="WP_210596169.1">
    <property type="nucleotide sequence ID" value="NZ_JAGKSQ010000002.1"/>
</dbReference>
<evidence type="ECO:0000256" key="4">
    <source>
        <dbReference type="ARBA" id="ARBA00023157"/>
    </source>
</evidence>
<feature type="transmembrane region" description="Helical" evidence="6">
    <location>
        <begin position="12"/>
        <end position="30"/>
    </location>
</feature>
<evidence type="ECO:0000313" key="8">
    <source>
        <dbReference type="EMBL" id="MBP3950534.1"/>
    </source>
</evidence>
<dbReference type="EMBL" id="JAGKSQ010000002">
    <property type="protein sequence ID" value="MBP3950534.1"/>
    <property type="molecule type" value="Genomic_DNA"/>
</dbReference>
<keyword evidence="6" id="KW-0812">Transmembrane</keyword>
<evidence type="ECO:0000313" key="9">
    <source>
        <dbReference type="Proteomes" id="UP000678228"/>
    </source>
</evidence>
<dbReference type="GO" id="GO:0016209">
    <property type="term" value="F:antioxidant activity"/>
    <property type="evidence" value="ECO:0007669"/>
    <property type="project" value="InterPro"/>
</dbReference>
<evidence type="ECO:0000256" key="3">
    <source>
        <dbReference type="ARBA" id="ARBA00022968"/>
    </source>
</evidence>
<dbReference type="PROSITE" id="PS51352">
    <property type="entry name" value="THIOREDOXIN_2"/>
    <property type="match status" value="1"/>
</dbReference>
<keyword evidence="5" id="KW-0676">Redox-active center</keyword>
<comment type="subcellular location">
    <subcellularLocation>
        <location evidence="1">Cell envelope</location>
    </subcellularLocation>
</comment>
<dbReference type="InterPro" id="IPR036249">
    <property type="entry name" value="Thioredoxin-like_sf"/>
</dbReference>
<dbReference type="InterPro" id="IPR013766">
    <property type="entry name" value="Thioredoxin_domain"/>
</dbReference>
<dbReference type="PANTHER" id="PTHR42852:SF6">
    <property type="entry name" value="THIOL:DISULFIDE INTERCHANGE PROTEIN DSBE"/>
    <property type="match status" value="1"/>
</dbReference>
<keyword evidence="9" id="KW-1185">Reference proteome</keyword>